<sequence length="102" mass="11888">MEWLNQARASRACPNEPATHIDLIRPERGQRKSQHHIDGPKVTKGLIIKRHIKLSPPLKHVLAPRRFFFTCRGQVHILTCRGFQSNHNIKFHICVFLTIHKL</sequence>
<protein>
    <submittedName>
        <fullName evidence="1">Uncharacterized protein</fullName>
    </submittedName>
</protein>
<evidence type="ECO:0000313" key="1">
    <source>
        <dbReference type="EMBL" id="CAG6744355.1"/>
    </source>
</evidence>
<accession>A0A8D8ZCE8</accession>
<reference evidence="1" key="1">
    <citation type="submission" date="2021-05" db="EMBL/GenBank/DDBJ databases">
        <authorList>
            <person name="Alioto T."/>
            <person name="Alioto T."/>
            <person name="Gomez Garrido J."/>
        </authorList>
    </citation>
    <scope>NUCLEOTIDE SEQUENCE</scope>
</reference>
<organism evidence="1">
    <name type="scientific">Cacopsylla melanoneura</name>
    <dbReference type="NCBI Taxonomy" id="428564"/>
    <lineage>
        <taxon>Eukaryota</taxon>
        <taxon>Metazoa</taxon>
        <taxon>Ecdysozoa</taxon>
        <taxon>Arthropoda</taxon>
        <taxon>Hexapoda</taxon>
        <taxon>Insecta</taxon>
        <taxon>Pterygota</taxon>
        <taxon>Neoptera</taxon>
        <taxon>Paraneoptera</taxon>
        <taxon>Hemiptera</taxon>
        <taxon>Sternorrhyncha</taxon>
        <taxon>Psylloidea</taxon>
        <taxon>Psyllidae</taxon>
        <taxon>Psyllinae</taxon>
        <taxon>Cacopsylla</taxon>
    </lineage>
</organism>
<dbReference type="EMBL" id="HBUF01465151">
    <property type="protein sequence ID" value="CAG6744355.1"/>
    <property type="molecule type" value="Transcribed_RNA"/>
</dbReference>
<dbReference type="AlphaFoldDB" id="A0A8D8ZCE8"/>
<proteinExistence type="predicted"/>
<name>A0A8D8ZCE8_9HEMI</name>